<proteinExistence type="predicted"/>
<keyword evidence="2" id="KW-1185">Reference proteome</keyword>
<evidence type="ECO:0000313" key="2">
    <source>
        <dbReference type="Proteomes" id="UP001614338"/>
    </source>
</evidence>
<dbReference type="Proteomes" id="UP001614338">
    <property type="component" value="Unassembled WGS sequence"/>
</dbReference>
<dbReference type="EMBL" id="JBITWC010000003">
    <property type="protein sequence ID" value="MFI8748791.1"/>
    <property type="molecule type" value="Genomic_DNA"/>
</dbReference>
<protein>
    <submittedName>
        <fullName evidence="1">Uncharacterized protein</fullName>
    </submittedName>
</protein>
<evidence type="ECO:0000313" key="1">
    <source>
        <dbReference type="EMBL" id="MFI8748791.1"/>
    </source>
</evidence>
<name>A0ABW8BNL0_9GAMM</name>
<dbReference type="RefSeq" id="WP_399841733.1">
    <property type="nucleotide sequence ID" value="NZ_JBITWC010000003.1"/>
</dbReference>
<accession>A0ABW8BNL0</accession>
<sequence length="144" mass="16536">MKFQAAYSYLKRGHAIALPEWGGYWQWDNYKKSINMHLRDGGVMDMRQSDDMDYTISFIFRDDWQLLDSHAVAKTEHRKNSAANAKELLDEVIEDANKGDVINLAEIANTFHGFDPLDLFPIAETYWAAGTLEQGGSEKEYIIQ</sequence>
<reference evidence="1 2" key="1">
    <citation type="submission" date="2024-10" db="EMBL/GenBank/DDBJ databases">
        <title>The Natural Products Discovery Center: Release of the First 8490 Sequenced Strains for Exploring Actinobacteria Biosynthetic Diversity.</title>
        <authorList>
            <person name="Kalkreuter E."/>
            <person name="Kautsar S.A."/>
            <person name="Yang D."/>
            <person name="Bader C.D."/>
            <person name="Teijaro C.N."/>
            <person name="Fluegel L."/>
            <person name="Davis C.M."/>
            <person name="Simpson J.R."/>
            <person name="Lauterbach L."/>
            <person name="Steele A.D."/>
            <person name="Gui C."/>
            <person name="Meng S."/>
            <person name="Li G."/>
            <person name="Viehrig K."/>
            <person name="Ye F."/>
            <person name="Su P."/>
            <person name="Kiefer A.F."/>
            <person name="Nichols A."/>
            <person name="Cepeda A.J."/>
            <person name="Yan W."/>
            <person name="Fan B."/>
            <person name="Jiang Y."/>
            <person name="Adhikari A."/>
            <person name="Zheng C.-J."/>
            <person name="Schuster L."/>
            <person name="Cowan T.M."/>
            <person name="Smanski M.J."/>
            <person name="Chevrette M.G."/>
            <person name="De Carvalho L.P.S."/>
            <person name="Shen B."/>
        </authorList>
    </citation>
    <scope>NUCLEOTIDE SEQUENCE [LARGE SCALE GENOMIC DNA]</scope>
    <source>
        <strain evidence="1 2">NPDC077409</strain>
    </source>
</reference>
<organism evidence="1 2">
    <name type="scientific">Vreelandella lionensis</name>
    <dbReference type="NCBI Taxonomy" id="1144478"/>
    <lineage>
        <taxon>Bacteria</taxon>
        <taxon>Pseudomonadati</taxon>
        <taxon>Pseudomonadota</taxon>
        <taxon>Gammaproteobacteria</taxon>
        <taxon>Oceanospirillales</taxon>
        <taxon>Halomonadaceae</taxon>
        <taxon>Vreelandella</taxon>
    </lineage>
</organism>
<gene>
    <name evidence="1" type="ORF">ACIGG6_02125</name>
</gene>
<comment type="caution">
    <text evidence="1">The sequence shown here is derived from an EMBL/GenBank/DDBJ whole genome shotgun (WGS) entry which is preliminary data.</text>
</comment>